<sequence length="89" mass="10043">MGNSSVRTSNACPQIIRINRLQYQLNFENENSFDNADGKSIATAAPNSPNHSHQIITEVIYVRRNIRRKAIIISNSSQNIDESEVQTEI</sequence>
<gene>
    <name evidence="1" type="ORF">GSPATT00032967001</name>
</gene>
<evidence type="ECO:0000313" key="1">
    <source>
        <dbReference type="EMBL" id="CAK63115.1"/>
    </source>
</evidence>
<dbReference type="HOGENOM" id="CLU_2459545_0_0_1"/>
<evidence type="ECO:0000313" key="2">
    <source>
        <dbReference type="Proteomes" id="UP000000600"/>
    </source>
</evidence>
<dbReference type="RefSeq" id="XP_001430513.1">
    <property type="nucleotide sequence ID" value="XM_001430476.1"/>
</dbReference>
<dbReference type="GeneID" id="5016297"/>
<dbReference type="InParanoid" id="A0BX48"/>
<dbReference type="EMBL" id="CT868023">
    <property type="protein sequence ID" value="CAK63115.1"/>
    <property type="molecule type" value="Genomic_DNA"/>
</dbReference>
<dbReference type="KEGG" id="ptm:GSPATT00032967001"/>
<organism evidence="1 2">
    <name type="scientific">Paramecium tetraurelia</name>
    <dbReference type="NCBI Taxonomy" id="5888"/>
    <lineage>
        <taxon>Eukaryota</taxon>
        <taxon>Sar</taxon>
        <taxon>Alveolata</taxon>
        <taxon>Ciliophora</taxon>
        <taxon>Intramacronucleata</taxon>
        <taxon>Oligohymenophorea</taxon>
        <taxon>Peniculida</taxon>
        <taxon>Parameciidae</taxon>
        <taxon>Paramecium</taxon>
    </lineage>
</organism>
<accession>A0BX48</accession>
<proteinExistence type="predicted"/>
<dbReference type="Proteomes" id="UP000000600">
    <property type="component" value="Unassembled WGS sequence"/>
</dbReference>
<dbReference type="AlphaFoldDB" id="A0BX48"/>
<protein>
    <submittedName>
        <fullName evidence="1">Uncharacterized protein</fullName>
    </submittedName>
</protein>
<dbReference type="OMA" id="ITEVIYV"/>
<dbReference type="OrthoDB" id="10400252at2759"/>
<keyword evidence="2" id="KW-1185">Reference proteome</keyword>
<name>A0BX48_PARTE</name>
<reference evidence="1 2" key="1">
    <citation type="journal article" date="2006" name="Nature">
        <title>Global trends of whole-genome duplications revealed by the ciliate Paramecium tetraurelia.</title>
        <authorList>
            <consortium name="Genoscope"/>
            <person name="Aury J.-M."/>
            <person name="Jaillon O."/>
            <person name="Duret L."/>
            <person name="Noel B."/>
            <person name="Jubin C."/>
            <person name="Porcel B.M."/>
            <person name="Segurens B."/>
            <person name="Daubin V."/>
            <person name="Anthouard V."/>
            <person name="Aiach N."/>
            <person name="Arnaiz O."/>
            <person name="Billaut A."/>
            <person name="Beisson J."/>
            <person name="Blanc I."/>
            <person name="Bouhouche K."/>
            <person name="Camara F."/>
            <person name="Duharcourt S."/>
            <person name="Guigo R."/>
            <person name="Gogendeau D."/>
            <person name="Katinka M."/>
            <person name="Keller A.-M."/>
            <person name="Kissmehl R."/>
            <person name="Klotz C."/>
            <person name="Koll F."/>
            <person name="Le Moue A."/>
            <person name="Lepere C."/>
            <person name="Malinsky S."/>
            <person name="Nowacki M."/>
            <person name="Nowak J.K."/>
            <person name="Plattner H."/>
            <person name="Poulain J."/>
            <person name="Ruiz F."/>
            <person name="Serrano V."/>
            <person name="Zagulski M."/>
            <person name="Dessen P."/>
            <person name="Betermier M."/>
            <person name="Weissenbach J."/>
            <person name="Scarpelli C."/>
            <person name="Schachter V."/>
            <person name="Sperling L."/>
            <person name="Meyer E."/>
            <person name="Cohen J."/>
            <person name="Wincker P."/>
        </authorList>
    </citation>
    <scope>NUCLEOTIDE SEQUENCE [LARGE SCALE GENOMIC DNA]</scope>
    <source>
        <strain evidence="1 2">Stock d4-2</strain>
    </source>
</reference>